<dbReference type="Pfam" id="PF00009">
    <property type="entry name" value="GTP_EFTU"/>
    <property type="match status" value="2"/>
</dbReference>
<dbReference type="Gene3D" id="2.40.30.10">
    <property type="entry name" value="Translation factors"/>
    <property type="match status" value="2"/>
</dbReference>
<dbReference type="InterPro" id="IPR009000">
    <property type="entry name" value="Transl_B-barrel_sf"/>
</dbReference>
<dbReference type="SUPFAM" id="SSF52540">
    <property type="entry name" value="P-loop containing nucleoside triphosphate hydrolases"/>
    <property type="match status" value="2"/>
</dbReference>
<feature type="compositionally biased region" description="Low complexity" evidence="4">
    <location>
        <begin position="1265"/>
        <end position="1284"/>
    </location>
</feature>
<evidence type="ECO:0000259" key="6">
    <source>
        <dbReference type="Pfam" id="PF00078"/>
    </source>
</evidence>
<dbReference type="SUPFAM" id="SSF50447">
    <property type="entry name" value="Translation proteins"/>
    <property type="match status" value="1"/>
</dbReference>
<feature type="compositionally biased region" description="Low complexity" evidence="4">
    <location>
        <begin position="1202"/>
        <end position="1218"/>
    </location>
</feature>
<gene>
    <name evidence="9" type="ORF">PCOR1329_LOCUS30097</name>
</gene>
<dbReference type="InterPro" id="IPR027417">
    <property type="entry name" value="P-loop_NTPase"/>
</dbReference>
<evidence type="ECO:0000259" key="8">
    <source>
        <dbReference type="Pfam" id="PF22594"/>
    </source>
</evidence>
<feature type="region of interest" description="Disordered" evidence="4">
    <location>
        <begin position="1193"/>
        <end position="1306"/>
    </location>
</feature>
<dbReference type="InterPro" id="IPR000795">
    <property type="entry name" value="T_Tr_GTP-bd_dom"/>
</dbReference>
<proteinExistence type="inferred from homology"/>
<dbReference type="Gene3D" id="3.60.10.10">
    <property type="entry name" value="Endonuclease/exonuclease/phosphatase"/>
    <property type="match status" value="1"/>
</dbReference>
<dbReference type="InterPro" id="IPR036691">
    <property type="entry name" value="Endo/exonu/phosph_ase_sf"/>
</dbReference>
<evidence type="ECO:0000256" key="2">
    <source>
        <dbReference type="ARBA" id="ARBA00022741"/>
    </source>
</evidence>
<dbReference type="InterPro" id="IPR000477">
    <property type="entry name" value="RT_dom"/>
</dbReference>
<dbReference type="SUPFAM" id="SSF50465">
    <property type="entry name" value="EF-Tu/eEF-1alpha/eIF2-gamma C-terminal domain"/>
    <property type="match status" value="1"/>
</dbReference>
<dbReference type="Gene3D" id="3.40.50.300">
    <property type="entry name" value="P-loop containing nucleotide triphosphate hydrolases"/>
    <property type="match status" value="2"/>
</dbReference>
<keyword evidence="2" id="KW-0547">Nucleotide-binding</keyword>
<feature type="domain" description="Reverse transcriptase" evidence="6">
    <location>
        <begin position="607"/>
        <end position="857"/>
    </location>
</feature>
<evidence type="ECO:0000259" key="7">
    <source>
        <dbReference type="Pfam" id="PF03144"/>
    </source>
</evidence>
<dbReference type="Pfam" id="PF22594">
    <property type="entry name" value="GTP-eEF1A_C"/>
    <property type="match status" value="1"/>
</dbReference>
<feature type="domain" description="Tr-type G" evidence="5">
    <location>
        <begin position="1471"/>
        <end position="1618"/>
    </location>
</feature>
<evidence type="ECO:0000313" key="10">
    <source>
        <dbReference type="Proteomes" id="UP001189429"/>
    </source>
</evidence>
<feature type="non-terminal residue" evidence="9">
    <location>
        <position position="1866"/>
    </location>
</feature>
<evidence type="ECO:0000259" key="5">
    <source>
        <dbReference type="Pfam" id="PF00009"/>
    </source>
</evidence>
<name>A0ABN9SJD9_9DINO</name>
<dbReference type="EMBL" id="CAUYUJ010011481">
    <property type="protein sequence ID" value="CAK0831872.1"/>
    <property type="molecule type" value="Genomic_DNA"/>
</dbReference>
<protein>
    <submittedName>
        <fullName evidence="9">Uncharacterized protein</fullName>
    </submittedName>
</protein>
<feature type="domain" description="Translation elongation factor EFTu-like" evidence="7">
    <location>
        <begin position="1683"/>
        <end position="1750"/>
    </location>
</feature>
<dbReference type="InterPro" id="IPR050100">
    <property type="entry name" value="TRAFAC_GTPase_members"/>
</dbReference>
<comment type="similarity">
    <text evidence="1">Belongs to the TRAFAC class translation factor GTPase superfamily. Classic translation factor GTPase family. EF-Tu/EF-1A subfamily.</text>
</comment>
<accession>A0ABN9SJD9</accession>
<feature type="domain" description="Tr-type G" evidence="5">
    <location>
        <begin position="7"/>
        <end position="84"/>
    </location>
</feature>
<feature type="domain" description="GTP-eEF1A C-terminal" evidence="8">
    <location>
        <begin position="1763"/>
        <end position="1837"/>
    </location>
</feature>
<evidence type="ECO:0000256" key="3">
    <source>
        <dbReference type="ARBA" id="ARBA00023134"/>
    </source>
</evidence>
<dbReference type="InterPro" id="IPR004161">
    <property type="entry name" value="EFTu-like_2"/>
</dbReference>
<sequence>MPANSEKEHLSIVIWGHVDSGASTNTGRVIFELGGLPERELEKLKAEAERLGKGPFAFAFYMDRQKEERERGVTIACTTQGLAWARNDNVDKLAALVRKAQGLQWDIGFLSDVHTREPATVCVEQFTLLVGHRTAFIMSHSAMKAWHAAGSQQWRVGEHVLAITLLMKGVLYACLCVYLPSSRHHDLRRQVVADVDSAIGQLPQGAVVILSGDLNSHIGEDALPSPHVGTHRLSTPTTASGSMLQDSLSGRKLRLADSFAPIYSRGTWQHPPTKKWYELDVFLADPRASRRMHGWKVFPASFSDHHGKLCRLTLAASMKSRRRFRVERPERPRPLSVSRFKGRSPEAKQLCDDYSAKTAEAMQQAPPDGSWTVLAGIMVKACEDTAGRDPERIGLPYLAGHAKEAIKRHAEIERLLTAVKESKDVPTATQARTTLRQARAALKRDKRRWKAQWVSSVCGDLEQALHWQDMGRFYRGLRSLGVDLAKFSTRGQQEFTSDQIAEHFAKIGAEPNEVDVEALELPPPRPKSFGLGEPPEDEEIDLAWRKMRPSAAGHDEVRIELIRLSAPEMRAALRDLVRRLWTTPPEEWEESVSVSVGIALFKQKGSKKNLDNYRLISLLTLISRTIARIVSQRLSAYGESVGLFINEQWGFRSHRGTLDAILLVRLIAEISTRGLLPPEAKRVMLTLFDIKKAYANQSLNGLWAVLDNVGVPESLLQVIRGLIEQTQYIVRTADGDSEPYSLQRGLREGCPASCVEFNMYHNVALQQLEKTLLAELPPEAFVTFKQMIGQRLDKSRGKLGRCRVLESAELLRAMPVCFADDTSLLHREDFRAQILELTTRVLAVFGETVHPGKTESVAFGRHTPGEPPIPDDCVRAAKLLGSWFDSLNDMADDSYHRLEKAKRIWWRLYKQLPRLRLSTKHVRQVLQSSVVGSLLYACETRAFSQRELDQYQVFLDRVVRNATHTKMTDMKGTRTMTDVRKGFGIDSVRIMVGSRQLRYAGHGARLPESRTERRALWVWLVPGAETTSGSQKTIRGQWWARIQELCALEGVLASQWATLACEGSGTPQKGDRWKAAIKKWVEAQRVKEAADTEEGRRARREAAAPERARAAEAMTQAARTATGLYVCGICSRELPQKTWKQHFLACEARAKAGRRPPRVQAPQQCEYCGKMFVHLRIHYSSCSKRAGPVLHARSQAGQRVQAKAPTKAGPPLAAPAPSRRLRRKTPPPPVPLGRVPLAAPPQPPPPAAAPPRRRLRGKTPPPPIAKGAPAGARQHVLPARAPRAAPAPRPPPAPVMPPPPPPVPKANRKAARLVISKTRGQKAMQKLGAVKAKTRTYQYLYICPYCHKEVNNAHIQQGQCDQAPFDVWRSARLRKLQAAAAKSGPPMAEWQLQCAHCGLPAVRRPSAVKHMATCRAKRLQAELPCDQFPVDRPGLAASPVLRAGSSGGVCGTSGVQLHRRSLAGQTGGTCTTKEFYTEKRHYTVIDAPGHRDFIKNMITGASQANVPFIMVLADGNFTTAIAKGNRKAGEIQGQTRQHSRLINLLGVKQICIGDNKMDCETAGPCTPISASAVADKQSRYDEIANEMKSMLVKVGWKKDFVEKGAPAMPISGWIGDNLLKKSDNVGWWKDCDVEYGKETIHVDTVHDVFDVMCRVPERPTSAPMRMPISGIYKIKGVGDALAGRVEQGMVKPGEEVAFLPARAASNPCTDKVFTVEMHHQRVDFANPGDNVGLNIEGLDKNNMSRSGDVVVYKKDTTLGQTKEFDAQIQVLDIPNEIKVGYSPIGFVRCGCAACRISKLKWKMGKDTGGEKTEDPRSLMSNEMAQCSFQPQQPLVHEMGRVAIVTHGDAFHDALENYDTDAAWQVA</sequence>
<evidence type="ECO:0000256" key="1">
    <source>
        <dbReference type="ARBA" id="ARBA00007249"/>
    </source>
</evidence>
<feature type="compositionally biased region" description="Pro residues" evidence="4">
    <location>
        <begin position="1238"/>
        <end position="1249"/>
    </location>
</feature>
<dbReference type="InterPro" id="IPR054696">
    <property type="entry name" value="GTP-eEF1A_C"/>
</dbReference>
<evidence type="ECO:0000313" key="9">
    <source>
        <dbReference type="EMBL" id="CAK0831872.1"/>
    </source>
</evidence>
<reference evidence="9" key="1">
    <citation type="submission" date="2023-10" db="EMBL/GenBank/DDBJ databases">
        <authorList>
            <person name="Chen Y."/>
            <person name="Shah S."/>
            <person name="Dougan E. K."/>
            <person name="Thang M."/>
            <person name="Chan C."/>
        </authorList>
    </citation>
    <scope>NUCLEOTIDE SEQUENCE [LARGE SCALE GENOMIC DNA]</scope>
</reference>
<dbReference type="Proteomes" id="UP001189429">
    <property type="component" value="Unassembled WGS sequence"/>
</dbReference>
<dbReference type="InterPro" id="IPR009001">
    <property type="entry name" value="Transl_elong_EF1A/Init_IF2_C"/>
</dbReference>
<dbReference type="Pfam" id="PF00078">
    <property type="entry name" value="RVT_1"/>
    <property type="match status" value="1"/>
</dbReference>
<keyword evidence="3" id="KW-0342">GTP-binding</keyword>
<evidence type="ECO:0000256" key="4">
    <source>
        <dbReference type="SAM" id="MobiDB-lite"/>
    </source>
</evidence>
<dbReference type="Pfam" id="PF03144">
    <property type="entry name" value="GTP_EFTU_D2"/>
    <property type="match status" value="1"/>
</dbReference>
<organism evidence="9 10">
    <name type="scientific">Prorocentrum cordatum</name>
    <dbReference type="NCBI Taxonomy" id="2364126"/>
    <lineage>
        <taxon>Eukaryota</taxon>
        <taxon>Sar</taxon>
        <taxon>Alveolata</taxon>
        <taxon>Dinophyceae</taxon>
        <taxon>Prorocentrales</taxon>
        <taxon>Prorocentraceae</taxon>
        <taxon>Prorocentrum</taxon>
    </lineage>
</organism>
<dbReference type="PANTHER" id="PTHR23115">
    <property type="entry name" value="TRANSLATION FACTOR"/>
    <property type="match status" value="1"/>
</dbReference>
<comment type="caution">
    <text evidence="9">The sequence shown here is derived from an EMBL/GenBank/DDBJ whole genome shotgun (WGS) entry which is preliminary data.</text>
</comment>
<keyword evidence="10" id="KW-1185">Reference proteome</keyword>
<dbReference type="SUPFAM" id="SSF56219">
    <property type="entry name" value="DNase I-like"/>
    <property type="match status" value="1"/>
</dbReference>
<feature type="compositionally biased region" description="Pro residues" evidence="4">
    <location>
        <begin position="1285"/>
        <end position="1304"/>
    </location>
</feature>